<keyword evidence="4 6" id="KW-1133">Transmembrane helix</keyword>
<protein>
    <submittedName>
        <fullName evidence="7">Membrane protein</fullName>
    </submittedName>
</protein>
<dbReference type="STRING" id="1386089.N865_09240"/>
<dbReference type="PANTHER" id="PTHR33802:SF1">
    <property type="entry name" value="XK-RELATED PROTEIN"/>
    <property type="match status" value="1"/>
</dbReference>
<feature type="transmembrane region" description="Helical" evidence="6">
    <location>
        <begin position="231"/>
        <end position="251"/>
    </location>
</feature>
<feature type="transmembrane region" description="Helical" evidence="6">
    <location>
        <begin position="206"/>
        <end position="225"/>
    </location>
</feature>
<evidence type="ECO:0000256" key="2">
    <source>
        <dbReference type="ARBA" id="ARBA00007524"/>
    </source>
</evidence>
<comment type="caution">
    <text evidence="7">The sequence shown here is derived from an EMBL/GenBank/DDBJ whole genome shotgun (WGS) entry which is preliminary data.</text>
</comment>
<comment type="subcellular location">
    <subcellularLocation>
        <location evidence="1">Membrane</location>
        <topology evidence="1">Multi-pass membrane protein</topology>
    </subcellularLocation>
</comment>
<reference evidence="7 8" key="1">
    <citation type="submission" date="2013-08" db="EMBL/GenBank/DDBJ databases">
        <title>Intrasporangium oryzae NRRL B-24470.</title>
        <authorList>
            <person name="Liu H."/>
            <person name="Wang G."/>
        </authorList>
    </citation>
    <scope>NUCLEOTIDE SEQUENCE [LARGE SCALE GENOMIC DNA]</scope>
    <source>
        <strain evidence="7 8">NRRL B-24470</strain>
    </source>
</reference>
<evidence type="ECO:0000256" key="4">
    <source>
        <dbReference type="ARBA" id="ARBA00022989"/>
    </source>
</evidence>
<evidence type="ECO:0000313" key="8">
    <source>
        <dbReference type="Proteomes" id="UP000019489"/>
    </source>
</evidence>
<dbReference type="PATRIC" id="fig|1386089.3.peg.107"/>
<keyword evidence="5 6" id="KW-0472">Membrane</keyword>
<feature type="transmembrane region" description="Helical" evidence="6">
    <location>
        <begin position="12"/>
        <end position="32"/>
    </location>
</feature>
<feature type="transmembrane region" description="Helical" evidence="6">
    <location>
        <begin position="52"/>
        <end position="75"/>
    </location>
</feature>
<name>W9GC42_9MICO</name>
<dbReference type="EMBL" id="AWSA01000001">
    <property type="protein sequence ID" value="EWT03620.1"/>
    <property type="molecule type" value="Genomic_DNA"/>
</dbReference>
<dbReference type="PANTHER" id="PTHR33802">
    <property type="entry name" value="SI:CH211-161H7.5-RELATED"/>
    <property type="match status" value="1"/>
</dbReference>
<dbReference type="Proteomes" id="UP000019489">
    <property type="component" value="Unassembled WGS sequence"/>
</dbReference>
<organism evidence="7 8">
    <name type="scientific">Intrasporangium oryzae NRRL B-24470</name>
    <dbReference type="NCBI Taxonomy" id="1386089"/>
    <lineage>
        <taxon>Bacteria</taxon>
        <taxon>Bacillati</taxon>
        <taxon>Actinomycetota</taxon>
        <taxon>Actinomycetes</taxon>
        <taxon>Micrococcales</taxon>
        <taxon>Intrasporangiaceae</taxon>
        <taxon>Intrasporangium</taxon>
    </lineage>
</organism>
<dbReference type="InterPro" id="IPR038330">
    <property type="entry name" value="TspO/MBR-related_sf"/>
</dbReference>
<proteinExistence type="inferred from homology"/>
<dbReference type="eggNOG" id="COG1030">
    <property type="taxonomic scope" value="Bacteria"/>
</dbReference>
<evidence type="ECO:0000256" key="5">
    <source>
        <dbReference type="ARBA" id="ARBA00023136"/>
    </source>
</evidence>
<feature type="transmembrane region" description="Helical" evidence="6">
    <location>
        <begin position="143"/>
        <end position="166"/>
    </location>
</feature>
<evidence type="ECO:0000256" key="6">
    <source>
        <dbReference type="SAM" id="Phobius"/>
    </source>
</evidence>
<comment type="similarity">
    <text evidence="2">Belongs to the TspO/BZRP family.</text>
</comment>
<evidence type="ECO:0000313" key="7">
    <source>
        <dbReference type="EMBL" id="EWT03620.1"/>
    </source>
</evidence>
<keyword evidence="8" id="KW-1185">Reference proteome</keyword>
<dbReference type="Gene3D" id="1.20.1260.100">
    <property type="entry name" value="TspO/MBR protein"/>
    <property type="match status" value="1"/>
</dbReference>
<sequence>MTGGDQARRTAVVAAEVFCVVGTLVGVGVLGTRVEESSGGALAADATLIAPAGPAFSIWTPIYLGLLGYTIWQALPSNATRERTRATGWLAAASMVLNAVWLLVTQQGWIWLSVVVIALLAAVLGTLVSRLTRERASGAWERVLVDVTFGTYLGWVSVATAANVTAALVQSGVDLGSVLNQVAAVLVVAVAALIGVFLASGLGGRWSVAGAMAWGLGWIAVGRFTDEPRSVVTGIAAAAAAVAVLAAAARFRSRGVVYHGRHS</sequence>
<evidence type="ECO:0000256" key="3">
    <source>
        <dbReference type="ARBA" id="ARBA00022692"/>
    </source>
</evidence>
<evidence type="ECO:0000256" key="1">
    <source>
        <dbReference type="ARBA" id="ARBA00004141"/>
    </source>
</evidence>
<dbReference type="AlphaFoldDB" id="W9GC42"/>
<keyword evidence="3 6" id="KW-0812">Transmembrane</keyword>
<gene>
    <name evidence="7" type="ORF">N865_09240</name>
</gene>
<dbReference type="GO" id="GO:0016020">
    <property type="term" value="C:membrane"/>
    <property type="evidence" value="ECO:0007669"/>
    <property type="project" value="UniProtKB-SubCell"/>
</dbReference>
<dbReference type="OrthoDB" id="5189031at2"/>
<feature type="transmembrane region" description="Helical" evidence="6">
    <location>
        <begin position="87"/>
        <end position="104"/>
    </location>
</feature>
<accession>W9GC42</accession>
<dbReference type="Pfam" id="PF03073">
    <property type="entry name" value="TspO_MBR"/>
    <property type="match status" value="1"/>
</dbReference>
<feature type="transmembrane region" description="Helical" evidence="6">
    <location>
        <begin position="178"/>
        <end position="199"/>
    </location>
</feature>
<dbReference type="InterPro" id="IPR004307">
    <property type="entry name" value="TspO_MBR"/>
</dbReference>
<feature type="transmembrane region" description="Helical" evidence="6">
    <location>
        <begin position="110"/>
        <end position="131"/>
    </location>
</feature>